<evidence type="ECO:0000313" key="2">
    <source>
        <dbReference type="EMBL" id="SDJ18882.1"/>
    </source>
</evidence>
<dbReference type="EMBL" id="FNDJ01000009">
    <property type="protein sequence ID" value="SDJ18882.1"/>
    <property type="molecule type" value="Genomic_DNA"/>
</dbReference>
<dbReference type="Proteomes" id="UP000199202">
    <property type="component" value="Unassembled WGS sequence"/>
</dbReference>
<dbReference type="RefSeq" id="WP_218135887.1">
    <property type="nucleotide sequence ID" value="NZ_FNDJ01000009.1"/>
</dbReference>
<proteinExistence type="predicted"/>
<evidence type="ECO:0000313" key="3">
    <source>
        <dbReference type="Proteomes" id="UP000199202"/>
    </source>
</evidence>
<name>A0A1G8RPP7_9ACTN</name>
<accession>A0A1G8RPP7</accession>
<protein>
    <submittedName>
        <fullName evidence="2">Uncharacterized protein</fullName>
    </submittedName>
</protein>
<evidence type="ECO:0000256" key="1">
    <source>
        <dbReference type="SAM" id="MobiDB-lite"/>
    </source>
</evidence>
<reference evidence="2 3" key="1">
    <citation type="submission" date="2016-10" db="EMBL/GenBank/DDBJ databases">
        <authorList>
            <person name="de Groot N.N."/>
        </authorList>
    </citation>
    <scope>NUCLEOTIDE SEQUENCE [LARGE SCALE GENOMIC DNA]</scope>
    <source>
        <strain evidence="2 3">CGMCC 4.6533</strain>
    </source>
</reference>
<keyword evidence="3" id="KW-1185">Reference proteome</keyword>
<feature type="compositionally biased region" description="Polar residues" evidence="1">
    <location>
        <begin position="48"/>
        <end position="65"/>
    </location>
</feature>
<gene>
    <name evidence="2" type="ORF">SAMN05421869_109142</name>
</gene>
<sequence>MGELTHDQDPLAVLTLALLLAGCGSAAGTSGGTTNAPKSGGTLILGENGQQPPSTRTATPVPTAR</sequence>
<dbReference type="STRING" id="633440.SAMN05421869_109142"/>
<organism evidence="2 3">
    <name type="scientific">Nonomuraea jiangxiensis</name>
    <dbReference type="NCBI Taxonomy" id="633440"/>
    <lineage>
        <taxon>Bacteria</taxon>
        <taxon>Bacillati</taxon>
        <taxon>Actinomycetota</taxon>
        <taxon>Actinomycetes</taxon>
        <taxon>Streptosporangiales</taxon>
        <taxon>Streptosporangiaceae</taxon>
        <taxon>Nonomuraea</taxon>
    </lineage>
</organism>
<dbReference type="AlphaFoldDB" id="A0A1G8RPP7"/>
<feature type="region of interest" description="Disordered" evidence="1">
    <location>
        <begin position="26"/>
        <end position="65"/>
    </location>
</feature>